<gene>
    <name evidence="2" type="ORF">RGQ29_019590</name>
</gene>
<sequence>MAEEKKTTLMKIEVDLQCHRCRQKIKKVLCRIPQIQDQVYNEKDNYVVIKVVCCSPEKIKQKIKCRGGDTIKRIEEIKQPEPKPAPNNPQETPAKSEKKPPETPAKSEKKPPETEKPPDQKKVPKPVCVPERPTCWWGAMPVPVRPTCCTECHEGRGGGPCLYGPGTRPWPPLTPKPCPAPAPVIVPVYPSRFRTCCTECSEGRDGGPCHYGQGRPPPCYDGYYYGRPIYDSYGGGCEETSFGCTIM</sequence>
<feature type="region of interest" description="Disordered" evidence="1">
    <location>
        <begin position="75"/>
        <end position="125"/>
    </location>
</feature>
<name>A0AAN7FAE0_QUERU</name>
<feature type="compositionally biased region" description="Basic and acidic residues" evidence="1">
    <location>
        <begin position="94"/>
        <end position="122"/>
    </location>
</feature>
<dbReference type="InterPro" id="IPR036163">
    <property type="entry name" value="HMA_dom_sf"/>
</dbReference>
<dbReference type="SUPFAM" id="SSF55008">
    <property type="entry name" value="HMA, heavy metal-associated domain"/>
    <property type="match status" value="1"/>
</dbReference>
<dbReference type="Proteomes" id="UP001324115">
    <property type="component" value="Unassembled WGS sequence"/>
</dbReference>
<protein>
    <submittedName>
        <fullName evidence="2">Uncharacterized protein</fullName>
    </submittedName>
</protein>
<accession>A0AAN7FAE0</accession>
<dbReference type="PANTHER" id="PTHR47005:SF5">
    <property type="entry name" value="HEAVY METAL TRANSPORT_DETOXIFICATION SUPERFAMILY PROTEIN"/>
    <property type="match status" value="1"/>
</dbReference>
<evidence type="ECO:0000256" key="1">
    <source>
        <dbReference type="SAM" id="MobiDB-lite"/>
    </source>
</evidence>
<dbReference type="AlphaFoldDB" id="A0AAN7FAE0"/>
<keyword evidence="3" id="KW-1185">Reference proteome</keyword>
<organism evidence="2 3">
    <name type="scientific">Quercus rubra</name>
    <name type="common">Northern red oak</name>
    <name type="synonym">Quercus borealis</name>
    <dbReference type="NCBI Taxonomy" id="3512"/>
    <lineage>
        <taxon>Eukaryota</taxon>
        <taxon>Viridiplantae</taxon>
        <taxon>Streptophyta</taxon>
        <taxon>Embryophyta</taxon>
        <taxon>Tracheophyta</taxon>
        <taxon>Spermatophyta</taxon>
        <taxon>Magnoliopsida</taxon>
        <taxon>eudicotyledons</taxon>
        <taxon>Gunneridae</taxon>
        <taxon>Pentapetalae</taxon>
        <taxon>rosids</taxon>
        <taxon>fabids</taxon>
        <taxon>Fagales</taxon>
        <taxon>Fagaceae</taxon>
        <taxon>Quercus</taxon>
    </lineage>
</organism>
<comment type="caution">
    <text evidence="2">The sequence shown here is derived from an EMBL/GenBank/DDBJ whole genome shotgun (WGS) entry which is preliminary data.</text>
</comment>
<evidence type="ECO:0000313" key="2">
    <source>
        <dbReference type="EMBL" id="KAK4588634.1"/>
    </source>
</evidence>
<proteinExistence type="predicted"/>
<reference evidence="2 3" key="1">
    <citation type="journal article" date="2023" name="G3 (Bethesda)">
        <title>A haplotype-resolved chromosome-scale genome for Quercus rubra L. provides insights into the genetics of adaptive traits for red oak species.</title>
        <authorList>
            <person name="Kapoor B."/>
            <person name="Jenkins J."/>
            <person name="Schmutz J."/>
            <person name="Zhebentyayeva T."/>
            <person name="Kuelheim C."/>
            <person name="Coggeshall M."/>
            <person name="Heim C."/>
            <person name="Lasky J.R."/>
            <person name="Leites L."/>
            <person name="Islam-Faridi N."/>
            <person name="Romero-Severson J."/>
            <person name="DeLeo V.L."/>
            <person name="Lucas S.M."/>
            <person name="Lazic D."/>
            <person name="Gailing O."/>
            <person name="Carlson J."/>
            <person name="Staton M."/>
        </authorList>
    </citation>
    <scope>NUCLEOTIDE SEQUENCE [LARGE SCALE GENOMIC DNA]</scope>
    <source>
        <strain evidence="2">Pseudo-F2</strain>
    </source>
</reference>
<evidence type="ECO:0000313" key="3">
    <source>
        <dbReference type="Proteomes" id="UP001324115"/>
    </source>
</evidence>
<dbReference type="PANTHER" id="PTHR47005">
    <property type="entry name" value="HEAVY METAL TRANSPORT/DETOXIFICATION SUPERFAMILY PROTEIN"/>
    <property type="match status" value="1"/>
</dbReference>
<dbReference type="GO" id="GO:0046872">
    <property type="term" value="F:metal ion binding"/>
    <property type="evidence" value="ECO:0007669"/>
    <property type="project" value="InterPro"/>
</dbReference>
<dbReference type="EMBL" id="JAXUIC010000005">
    <property type="protein sequence ID" value="KAK4588634.1"/>
    <property type="molecule type" value="Genomic_DNA"/>
</dbReference>